<evidence type="ECO:0000313" key="3">
    <source>
        <dbReference type="EMBL" id="RAO65588.1"/>
    </source>
</evidence>
<evidence type="ECO:0000256" key="1">
    <source>
        <dbReference type="SAM" id="Phobius"/>
    </source>
</evidence>
<keyword evidence="1" id="KW-0812">Transmembrane</keyword>
<sequence length="490" mass="54485">MASLNVSNLAPPPSRYLITGYPSLAAFIASDPDRTAGIYKRFDRLAARNLLYLQSELADLQAELDVLDEKDKADRASKQCARNWHDFKKRAEQEPSRLQLVNDIRATLKEYREALFAEEKLASMPHPDKKTLNAFRFTFFHGRPGDSMSFPTLGGSSKWVYDDANDLVATKNPAEQDRLSMFIQDNFAFLFKVCYFPFFKYKWSRVHADRCKLKEYRPSKDNLPTHSDSVRYISGRRISVFASYISTVLVSMLLIGAVVILYLVPSSNVRLGLISLFTVLFANSVALLTNARRTEVFGVTAAYAAVLVVFVSGNLERPLSVIMAGFPAIKPAFTVRVLIDAPFPVGSHHRTTSLVIVPMVGGSIISEPGFTPALNAKFEGTGNDYIRNDPDGKRMRLDAHGVVRTHDDALIYLHYKGTVIMTEGISKALSGQSGDAETPYGDSFVSFEIETGDERYKDLENGVFVGQGHFVTKTGEQTIVEYKVGQVVVG</sequence>
<feature type="transmembrane region" description="Helical" evidence="1">
    <location>
        <begin position="269"/>
        <end position="289"/>
    </location>
</feature>
<feature type="transmembrane region" description="Helical" evidence="1">
    <location>
        <begin position="296"/>
        <end position="315"/>
    </location>
</feature>
<reference evidence="3 4" key="1">
    <citation type="journal article" date="2017" name="Biotechnol. Biofuels">
        <title>Differential beta-glucosidase expression as a function of carbon source availability in Talaromyces amestolkiae: a genomic and proteomic approach.</title>
        <authorList>
            <person name="de Eugenio L.I."/>
            <person name="Mendez-Liter J.A."/>
            <person name="Nieto-Dominguez M."/>
            <person name="Alonso L."/>
            <person name="Gil-Munoz J."/>
            <person name="Barriuso J."/>
            <person name="Prieto A."/>
            <person name="Martinez M.J."/>
        </authorList>
    </citation>
    <scope>NUCLEOTIDE SEQUENCE [LARGE SCALE GENOMIC DNA]</scope>
    <source>
        <strain evidence="3 4">CIB</strain>
    </source>
</reference>
<proteinExistence type="predicted"/>
<dbReference type="Pfam" id="PF11578">
    <property type="entry name" value="DUF3237"/>
    <property type="match status" value="1"/>
</dbReference>
<dbReference type="EMBL" id="MIKG01000002">
    <property type="protein sequence ID" value="RAO65588.1"/>
    <property type="molecule type" value="Genomic_DNA"/>
</dbReference>
<evidence type="ECO:0000313" key="4">
    <source>
        <dbReference type="Proteomes" id="UP000249363"/>
    </source>
</evidence>
<dbReference type="PANTHER" id="PTHR34502">
    <property type="entry name" value="DUF6594 DOMAIN-CONTAINING PROTEIN-RELATED"/>
    <property type="match status" value="1"/>
</dbReference>
<dbReference type="GeneID" id="63790817"/>
<protein>
    <recommendedName>
        <fullName evidence="2">DUF6594 domain-containing protein</fullName>
    </recommendedName>
</protein>
<keyword evidence="1" id="KW-0472">Membrane</keyword>
<name>A0A364KPW2_TALAM</name>
<dbReference type="Pfam" id="PF20237">
    <property type="entry name" value="DUF6594"/>
    <property type="match status" value="1"/>
</dbReference>
<dbReference type="Gene3D" id="2.40.160.20">
    <property type="match status" value="1"/>
</dbReference>
<feature type="domain" description="DUF6594" evidence="2">
    <location>
        <begin position="21"/>
        <end position="308"/>
    </location>
</feature>
<keyword evidence="4" id="KW-1185">Reference proteome</keyword>
<gene>
    <name evidence="3" type="ORF">BHQ10_001600</name>
</gene>
<dbReference type="STRING" id="1196081.A0A364KPW2"/>
<dbReference type="InterPro" id="IPR046529">
    <property type="entry name" value="DUF6594"/>
</dbReference>
<organism evidence="3 4">
    <name type="scientific">Talaromyces amestolkiae</name>
    <dbReference type="NCBI Taxonomy" id="1196081"/>
    <lineage>
        <taxon>Eukaryota</taxon>
        <taxon>Fungi</taxon>
        <taxon>Dikarya</taxon>
        <taxon>Ascomycota</taxon>
        <taxon>Pezizomycotina</taxon>
        <taxon>Eurotiomycetes</taxon>
        <taxon>Eurotiomycetidae</taxon>
        <taxon>Eurotiales</taxon>
        <taxon>Trichocomaceae</taxon>
        <taxon>Talaromyces</taxon>
        <taxon>Talaromyces sect. Talaromyces</taxon>
    </lineage>
</organism>
<evidence type="ECO:0000259" key="2">
    <source>
        <dbReference type="Pfam" id="PF20237"/>
    </source>
</evidence>
<accession>A0A364KPW2</accession>
<keyword evidence="1" id="KW-1133">Transmembrane helix</keyword>
<feature type="transmembrane region" description="Helical" evidence="1">
    <location>
        <begin position="241"/>
        <end position="263"/>
    </location>
</feature>
<dbReference type="RefSeq" id="XP_040730105.1">
    <property type="nucleotide sequence ID" value="XM_040873655.1"/>
</dbReference>
<dbReference type="OrthoDB" id="3533814at2759"/>
<dbReference type="PANTHER" id="PTHR34502:SF4">
    <property type="entry name" value="DUF6594 DOMAIN-CONTAINING PROTEIN"/>
    <property type="match status" value="1"/>
</dbReference>
<dbReference type="Proteomes" id="UP000249363">
    <property type="component" value="Unassembled WGS sequence"/>
</dbReference>
<dbReference type="AlphaFoldDB" id="A0A364KPW2"/>
<comment type="caution">
    <text evidence="3">The sequence shown here is derived from an EMBL/GenBank/DDBJ whole genome shotgun (WGS) entry which is preliminary data.</text>
</comment>